<organism evidence="11">
    <name type="scientific">Candidozyma auris</name>
    <name type="common">Yeast</name>
    <name type="synonym">Candida auris</name>
    <dbReference type="NCBI Taxonomy" id="498019"/>
    <lineage>
        <taxon>Eukaryota</taxon>
        <taxon>Fungi</taxon>
        <taxon>Dikarya</taxon>
        <taxon>Ascomycota</taxon>
        <taxon>Saccharomycotina</taxon>
        <taxon>Pichiomycetes</taxon>
        <taxon>Metschnikowiaceae</taxon>
        <taxon>Candidozyma</taxon>
    </lineage>
</organism>
<dbReference type="VEuPathDB" id="FungiDB:CJJ09_004672"/>
<dbReference type="FunFam" id="3.40.309.10:FF:000004">
    <property type="entry name" value="Succinate-semialdehyde dehydrogenase I"/>
    <property type="match status" value="1"/>
</dbReference>
<dbReference type="VEuPathDB" id="FungiDB:B9J08_004659"/>
<dbReference type="InterPro" id="IPR015590">
    <property type="entry name" value="Aldehyde_DH_dom"/>
</dbReference>
<comment type="catalytic activity">
    <reaction evidence="4 8">
        <text>succinate semialdehyde + NADP(+) + H2O = succinate + NADPH + 2 H(+)</text>
        <dbReference type="Rhea" id="RHEA:13213"/>
        <dbReference type="ChEBI" id="CHEBI:15377"/>
        <dbReference type="ChEBI" id="CHEBI:15378"/>
        <dbReference type="ChEBI" id="CHEBI:30031"/>
        <dbReference type="ChEBI" id="CHEBI:57706"/>
        <dbReference type="ChEBI" id="CHEBI:57783"/>
        <dbReference type="ChEBI" id="CHEBI:58349"/>
        <dbReference type="EC" id="1.2.1.16"/>
    </reaction>
</comment>
<dbReference type="InterPro" id="IPR016160">
    <property type="entry name" value="Ald_DH_CS_CYS"/>
</dbReference>
<dbReference type="Proteomes" id="UP000230249">
    <property type="component" value="Unassembled WGS sequence"/>
</dbReference>
<dbReference type="FunFam" id="3.40.605.10:FF:000005">
    <property type="entry name" value="Succinate-semialdehyde dehydrogenase I"/>
    <property type="match status" value="1"/>
</dbReference>
<evidence type="ECO:0000313" key="10">
    <source>
        <dbReference type="EMBL" id="KAK8439070.1"/>
    </source>
</evidence>
<evidence type="ECO:0000256" key="2">
    <source>
        <dbReference type="ARBA" id="ARBA00009986"/>
    </source>
</evidence>
<dbReference type="VEuPathDB" id="FungiDB:CJI96_0004491"/>
<dbReference type="InterPro" id="IPR029510">
    <property type="entry name" value="Ald_DH_CS_GLU"/>
</dbReference>
<evidence type="ECO:0000313" key="12">
    <source>
        <dbReference type="Proteomes" id="UP000230249"/>
    </source>
</evidence>
<keyword evidence="3 7" id="KW-0560">Oxidoreductase</keyword>
<dbReference type="PROSITE" id="PS00070">
    <property type="entry name" value="ALDEHYDE_DEHYDR_CYS"/>
    <property type="match status" value="1"/>
</dbReference>
<protein>
    <recommendedName>
        <fullName evidence="8">Succinate-semialdehyde dehydrogenase</fullName>
        <ecNumber evidence="8">1.2.1.16</ecNumber>
    </recommendedName>
</protein>
<dbReference type="VEuPathDB" id="FungiDB:QG37_07365"/>
<gene>
    <name evidence="11" type="ORF">B9J08_004659</name>
    <name evidence="10" type="ORF">B9J08_04618</name>
</gene>
<accession>A0A510P9A7</accession>
<dbReference type="EMBL" id="PEKT02000009">
    <property type="protein sequence ID" value="PIS49635.1"/>
    <property type="molecule type" value="Genomic_DNA"/>
</dbReference>
<evidence type="ECO:0000256" key="1">
    <source>
        <dbReference type="ARBA" id="ARBA00005176"/>
    </source>
</evidence>
<evidence type="ECO:0000256" key="3">
    <source>
        <dbReference type="ARBA" id="ARBA00023002"/>
    </source>
</evidence>
<dbReference type="GO" id="GO:0004777">
    <property type="term" value="F:succinate-semialdehyde dehydrogenase (NAD+) activity"/>
    <property type="evidence" value="ECO:0007669"/>
    <property type="project" value="UniProtKB-UniRule"/>
</dbReference>
<dbReference type="STRING" id="498019.A0A2H0ZG62"/>
<dbReference type="Pfam" id="PF00171">
    <property type="entry name" value="Aldedh"/>
    <property type="match status" value="1"/>
</dbReference>
<dbReference type="EMBL" id="PEKT03000005">
    <property type="protein sequence ID" value="KAK8439070.1"/>
    <property type="molecule type" value="Genomic_DNA"/>
</dbReference>
<dbReference type="CDD" id="cd07103">
    <property type="entry name" value="ALDH_F5_SSADH_GabD"/>
    <property type="match status" value="1"/>
</dbReference>
<evidence type="ECO:0000313" key="11">
    <source>
        <dbReference type="EMBL" id="PIS49635.1"/>
    </source>
</evidence>
<comment type="similarity">
    <text evidence="2 7">Belongs to the aldehyde dehydrogenase family.</text>
</comment>
<comment type="caution">
    <text evidence="11">The sequence shown here is derived from an EMBL/GenBank/DDBJ whole genome shotgun (WGS) entry which is preliminary data.</text>
</comment>
<evidence type="ECO:0000259" key="9">
    <source>
        <dbReference type="Pfam" id="PF00171"/>
    </source>
</evidence>
<dbReference type="GO" id="GO:0009450">
    <property type="term" value="P:gamma-aminobutyric acid catabolic process"/>
    <property type="evidence" value="ECO:0007669"/>
    <property type="project" value="UniProtKB-UniPathway"/>
</dbReference>
<dbReference type="VEuPathDB" id="FungiDB:CJI97_004793"/>
<dbReference type="InterPro" id="IPR050740">
    <property type="entry name" value="Aldehyde_DH_Superfamily"/>
</dbReference>
<evidence type="ECO:0000256" key="7">
    <source>
        <dbReference type="RuleBase" id="RU003345"/>
    </source>
</evidence>
<dbReference type="AlphaFoldDB" id="A0A2H0ZG62"/>
<evidence type="ECO:0000256" key="8">
    <source>
        <dbReference type="RuleBase" id="RU365091"/>
    </source>
</evidence>
<dbReference type="InterPro" id="IPR016161">
    <property type="entry name" value="Ald_DH/histidinol_DH"/>
</dbReference>
<keyword evidence="12" id="KW-1185">Reference proteome</keyword>
<feature type="domain" description="Aldehyde dehydrogenase" evidence="9">
    <location>
        <begin position="32"/>
        <end position="495"/>
    </location>
</feature>
<reference evidence="10 12" key="3">
    <citation type="journal article" date="2018" name="Nat. Commun.">
        <title>Genomic insights into multidrug-resistance, mating and virulence in Candida auris and related emerging species.</title>
        <authorList>
            <person name="Munoz J.F."/>
            <person name="Gade L."/>
            <person name="Chow N.A."/>
            <person name="Loparev V.N."/>
            <person name="Juieng P."/>
            <person name="Berkow E.L."/>
            <person name="Farrer R.A."/>
            <person name="Litvintseva A.P."/>
            <person name="Cuomo C.A."/>
        </authorList>
    </citation>
    <scope>GENOME REANNOTATION</scope>
    <source>
        <strain evidence="10 12">B8441</strain>
    </source>
</reference>
<feature type="active site" evidence="6">
    <location>
        <position position="271"/>
    </location>
</feature>
<dbReference type="GO" id="GO:0005737">
    <property type="term" value="C:cytoplasm"/>
    <property type="evidence" value="ECO:0007669"/>
    <property type="project" value="TreeGrafter"/>
</dbReference>
<dbReference type="PANTHER" id="PTHR43353">
    <property type="entry name" value="SUCCINATE-SEMIALDEHYDE DEHYDROGENASE, MITOCHONDRIAL"/>
    <property type="match status" value="1"/>
</dbReference>
<proteinExistence type="inferred from homology"/>
<evidence type="ECO:0000256" key="5">
    <source>
        <dbReference type="ARBA" id="ARBA00052698"/>
    </source>
</evidence>
<accession>A0A2H0ZG62</accession>
<dbReference type="SUPFAM" id="SSF53720">
    <property type="entry name" value="ALDH-like"/>
    <property type="match status" value="1"/>
</dbReference>
<reference evidence="11 12" key="1">
    <citation type="journal article" date="2017" name="Clin. Infect. Dis.">
        <title>Simultaneous emergence of multidrug-resistant Candida auris on 3 continents confirmed by whole-genome sequencing and epidemiological analyses.</title>
        <authorList>
            <person name="Lockhart S.R."/>
            <person name="Etienne K.A."/>
            <person name="Vallabhaneni S."/>
            <person name="Farooqi J."/>
            <person name="Chowdhary A."/>
            <person name="Govender N.P."/>
            <person name="Colombo A.L."/>
            <person name="Calvo B."/>
            <person name="Cuomo C.A."/>
            <person name="Desjardins C.A."/>
            <person name="Berkow E.L."/>
            <person name="Castanheira M."/>
            <person name="Magobo R.E."/>
            <person name="Jabeen K."/>
            <person name="Asghar R.J."/>
            <person name="Meis J.F."/>
            <person name="Jackson B."/>
            <person name="Chiller T."/>
            <person name="Litvintseva A.P."/>
        </authorList>
    </citation>
    <scope>NUCLEOTIDE SEQUENCE [LARGE SCALE GENOMIC DNA]</scope>
    <source>
        <strain evidence="11 12">B8441</strain>
    </source>
</reference>
<evidence type="ECO:0000256" key="6">
    <source>
        <dbReference type="PROSITE-ProRule" id="PRU10007"/>
    </source>
</evidence>
<dbReference type="OMA" id="IGELFCK"/>
<dbReference type="InterPro" id="IPR010102">
    <property type="entry name" value="Succ_semiAld_DH"/>
</dbReference>
<dbReference type="Gene3D" id="3.40.605.10">
    <property type="entry name" value="Aldehyde Dehydrogenase, Chain A, domain 1"/>
    <property type="match status" value="1"/>
</dbReference>
<dbReference type="InterPro" id="IPR016163">
    <property type="entry name" value="Ald_DH_C"/>
</dbReference>
<dbReference type="PANTHER" id="PTHR43353:SF5">
    <property type="entry name" value="SUCCINATE-SEMIALDEHYDE DEHYDROGENASE, MITOCHONDRIAL"/>
    <property type="match status" value="1"/>
</dbReference>
<dbReference type="NCBIfam" id="TIGR01780">
    <property type="entry name" value="SSADH"/>
    <property type="match status" value="1"/>
</dbReference>
<dbReference type="VEuPathDB" id="FungiDB:CJJ07_001448"/>
<dbReference type="PROSITE" id="PS00687">
    <property type="entry name" value="ALDEHYDE_DEHYDR_GLU"/>
    <property type="match status" value="1"/>
</dbReference>
<evidence type="ECO:0000256" key="4">
    <source>
        <dbReference type="ARBA" id="ARBA00050387"/>
    </source>
</evidence>
<comment type="catalytic activity">
    <reaction evidence="5 8">
        <text>succinate semialdehyde + NAD(+) + H2O = succinate + NADH + 2 H(+)</text>
        <dbReference type="Rhea" id="RHEA:13217"/>
        <dbReference type="ChEBI" id="CHEBI:15377"/>
        <dbReference type="ChEBI" id="CHEBI:15378"/>
        <dbReference type="ChEBI" id="CHEBI:30031"/>
        <dbReference type="ChEBI" id="CHEBI:57540"/>
        <dbReference type="ChEBI" id="CHEBI:57706"/>
        <dbReference type="ChEBI" id="CHEBI:57945"/>
        <dbReference type="EC" id="1.2.1.16"/>
    </reaction>
</comment>
<reference evidence="11" key="2">
    <citation type="submission" date="2017-11" db="EMBL/GenBank/DDBJ databases">
        <title>Candida auris genome assembly and annotation.</title>
        <authorList>
            <person name="Munoz J.F."/>
            <person name="Gade L.G."/>
            <person name="Chow N.A."/>
            <person name="Litvintseva A.P."/>
            <person name="Loparev V.N."/>
            <person name="Cuomo C.A."/>
        </authorList>
    </citation>
    <scope>NUCLEOTIDE SEQUENCE</scope>
    <source>
        <strain evidence="11">B8441</strain>
    </source>
</reference>
<comment type="pathway">
    <text evidence="1 8">Amino-acid degradation; 4-aminobutanoate degradation.</text>
</comment>
<dbReference type="Gene3D" id="3.40.309.10">
    <property type="entry name" value="Aldehyde Dehydrogenase, Chain A, domain 2"/>
    <property type="match status" value="1"/>
</dbReference>
<dbReference type="InterPro" id="IPR016162">
    <property type="entry name" value="Ald_DH_N"/>
</dbReference>
<name>A0A2H0ZG62_CANAR</name>
<dbReference type="UniPathway" id="UPA00733"/>
<reference evidence="10" key="4">
    <citation type="submission" date="2024-03" db="EMBL/GenBank/DDBJ databases">
        <title>Improved genome assembly of Candida auris strain B8441 and annotation of B11205.</title>
        <authorList>
            <person name="Cauldron N.C."/>
            <person name="Shea T."/>
            <person name="Cuomo C.A."/>
        </authorList>
    </citation>
    <scope>NUCLEOTIDE SEQUENCE</scope>
    <source>
        <strain evidence="10">B8441</strain>
    </source>
</reference>
<dbReference type="EC" id="1.2.1.16" evidence="8"/>
<sequence>MSLRIRHFSTMIQDTLKNKNLFRTQGYINGQWVSSDSTLDVYDPGLVPKPEAKIASVSSFATSDYDKAIEHAHEAFKSFRKTSGRERASLLSKMHKLMMDNQDDLAKLIVMENGKPYADAFGEVAYAASFFQWFSEEAAHVTGDIIPSANSSNRILSIRQPIGVCGIITPWNFPAAMITRKLAAAACVGCTTVIKPASETPLTALALAQLSEEAGFPKGVVNVLTSKSSSQAGKTICEHPLVKKVTFTGSTGVGKVLMQQAASTLKKCSFELGGNAPFIVFDDVDIDKAIQGVLVSKFRSSGQTCICANRIFVHEAIYDEFAKRLVSKLKETVTLGYGLDKGVTHGPVINTKSLEKVQQHIKNATDHGAKILHGGEVRPELGDYYHELTVLGDVTKEMEIFNDETFGPVCPLIKFKTDEEVLEMANDTEVGLSGYFFTNDVNRVFRIGEGLEVGMIGINTGAISEAALPFGGIKESGFGREGSKYGIEDYTIIKSMVIGGVN</sequence>